<evidence type="ECO:0000256" key="3">
    <source>
        <dbReference type="ARBA" id="ARBA00022840"/>
    </source>
</evidence>
<dbReference type="Gene3D" id="3.40.50.300">
    <property type="entry name" value="P-loop containing nucleotide triphosphate hydrolases"/>
    <property type="match status" value="2"/>
</dbReference>
<proteinExistence type="inferred from homology"/>
<evidence type="ECO:0000259" key="4">
    <source>
        <dbReference type="SMART" id="SM00382"/>
    </source>
</evidence>
<dbReference type="InterPro" id="IPR003593">
    <property type="entry name" value="AAA+_ATPase"/>
</dbReference>
<evidence type="ECO:0000256" key="2">
    <source>
        <dbReference type="ARBA" id="ARBA00022741"/>
    </source>
</evidence>
<reference evidence="5 6" key="1">
    <citation type="submission" date="2019-08" db="EMBL/GenBank/DDBJ databases">
        <title>Complete genome sequence of Rhodanobacter glycinis strain T01E-68 isolated from tomato root.</title>
        <authorList>
            <person name="Weon H.-Y."/>
            <person name="Lee S.A."/>
        </authorList>
    </citation>
    <scope>NUCLEOTIDE SEQUENCE [LARGE SCALE GENOMIC DNA]</scope>
    <source>
        <strain evidence="5 6">T01E-68</strain>
    </source>
</reference>
<dbReference type="SUPFAM" id="SSF52540">
    <property type="entry name" value="P-loop containing nucleoside triphosphate hydrolases"/>
    <property type="match status" value="2"/>
</dbReference>
<dbReference type="SMART" id="SM00382">
    <property type="entry name" value="AAA"/>
    <property type="match status" value="2"/>
</dbReference>
<feature type="domain" description="AAA+ ATPase" evidence="4">
    <location>
        <begin position="244"/>
        <end position="374"/>
    </location>
</feature>
<keyword evidence="2" id="KW-0547">Nucleotide-binding</keyword>
<name>A0A5B9DWB3_9GAMM</name>
<dbReference type="GO" id="GO:0016887">
    <property type="term" value="F:ATP hydrolysis activity"/>
    <property type="evidence" value="ECO:0007669"/>
    <property type="project" value="InterPro"/>
</dbReference>
<feature type="domain" description="AAA+ ATPase" evidence="4">
    <location>
        <begin position="482"/>
        <end position="611"/>
    </location>
</feature>
<dbReference type="InterPro" id="IPR027417">
    <property type="entry name" value="P-loop_NTPase"/>
</dbReference>
<dbReference type="CDD" id="cd19481">
    <property type="entry name" value="RecA-like_protease"/>
    <property type="match status" value="1"/>
</dbReference>
<dbReference type="Pfam" id="PF00004">
    <property type="entry name" value="AAA"/>
    <property type="match status" value="2"/>
</dbReference>
<dbReference type="AlphaFoldDB" id="A0A5B9DWB3"/>
<organism evidence="5 6">
    <name type="scientific">Rhodanobacter glycinis</name>
    <dbReference type="NCBI Taxonomy" id="582702"/>
    <lineage>
        <taxon>Bacteria</taxon>
        <taxon>Pseudomonadati</taxon>
        <taxon>Pseudomonadota</taxon>
        <taxon>Gammaproteobacteria</taxon>
        <taxon>Lysobacterales</taxon>
        <taxon>Rhodanobacteraceae</taxon>
        <taxon>Rhodanobacter</taxon>
    </lineage>
</organism>
<gene>
    <name evidence="5" type="ORF">CS053_06920</name>
</gene>
<accession>A0A5B9DWB3</accession>
<dbReference type="EMBL" id="CP042807">
    <property type="protein sequence ID" value="QEE24263.1"/>
    <property type="molecule type" value="Genomic_DNA"/>
</dbReference>
<evidence type="ECO:0000256" key="1">
    <source>
        <dbReference type="ARBA" id="ARBA00006914"/>
    </source>
</evidence>
<protein>
    <submittedName>
        <fullName evidence="5">AAA family ATPase</fullName>
    </submittedName>
</protein>
<comment type="similarity">
    <text evidence="1">Belongs to the AAA ATPase family.</text>
</comment>
<keyword evidence="3" id="KW-0067">ATP-binding</keyword>
<sequence length="693" mass="76630">MSTEPTNAICYEKLWGIRPVHWGLLMFGDDDAGTAEHLAEEYATAERREVTEFLDLQLTPGTESLAMRLREAARARKLSLDGLLDDCVLYRNLEKLQRAFGLSDLELDILAFRALHQLHPGFEILVGSFINKCTDFVFHRKFAAVFGTTDETVRAALAPSGALVRSGLITVTRGGKRDLEDRVEMLPGMIDALVEPADAINDLFARIFPQQREANLPLAAYPHLTREIALIRDRLASSFELHAKGVNVLLHGAPGTGKSELAASLAQSLGRPLYAVNAAAQHRGSYTPRDRMRAIVRLQRLIAVTSFGAVLVDEAEDLFPTSWSDLEKTPSKAAVNECLETNPTPTLWISNRTGQMDEAFLRRFDLVIHVPPLPSSARCRLLEQSLPKGALKKRELRCYAAKRELSPAMIARMAAVATSGQHQDPQAVRDNLRLLSSHYLRTLGAMPLADSAMPALLDHDPGLLNTEPALDEVAEAMAQGPISARMLLHGVPGTGKTAFGKALAEKLDKPLLQRQASSLLSIWVGGTEKNLRGMFDEARLESGLLLLDEADSFLRNRDHARASWEVTQTNELLTQMESFDGIFICTTNRLDDLDPAALRRFDFKVEFKPLRLDQRLRLIGSCCAILGIDPYADEKLWRARARQLDGLTPGDASAVLRRLRFSTGKPDLETLLGALSNECRYKPSAHAPIGFVR</sequence>
<evidence type="ECO:0000313" key="6">
    <source>
        <dbReference type="Proteomes" id="UP000321807"/>
    </source>
</evidence>
<dbReference type="InterPro" id="IPR050221">
    <property type="entry name" value="26S_Proteasome_ATPase"/>
</dbReference>
<evidence type="ECO:0000313" key="5">
    <source>
        <dbReference type="EMBL" id="QEE24263.1"/>
    </source>
</evidence>
<dbReference type="Proteomes" id="UP000321807">
    <property type="component" value="Chromosome"/>
</dbReference>
<dbReference type="KEGG" id="rgl:CS053_06920"/>
<dbReference type="RefSeq" id="WP_147626896.1">
    <property type="nucleotide sequence ID" value="NZ_CP042807.1"/>
</dbReference>
<dbReference type="GO" id="GO:0005524">
    <property type="term" value="F:ATP binding"/>
    <property type="evidence" value="ECO:0007669"/>
    <property type="project" value="UniProtKB-KW"/>
</dbReference>
<dbReference type="InterPro" id="IPR003959">
    <property type="entry name" value="ATPase_AAA_core"/>
</dbReference>
<dbReference type="PANTHER" id="PTHR23073">
    <property type="entry name" value="26S PROTEASOME REGULATORY SUBUNIT"/>
    <property type="match status" value="1"/>
</dbReference>